<protein>
    <recommendedName>
        <fullName evidence="3">Granulin</fullName>
    </recommendedName>
</protein>
<proteinExistence type="predicted"/>
<organism evidence="1 2">
    <name type="scientific">Larinioides sclopetarius</name>
    <dbReference type="NCBI Taxonomy" id="280406"/>
    <lineage>
        <taxon>Eukaryota</taxon>
        <taxon>Metazoa</taxon>
        <taxon>Ecdysozoa</taxon>
        <taxon>Arthropoda</taxon>
        <taxon>Chelicerata</taxon>
        <taxon>Arachnida</taxon>
        <taxon>Araneae</taxon>
        <taxon>Araneomorphae</taxon>
        <taxon>Entelegynae</taxon>
        <taxon>Araneoidea</taxon>
        <taxon>Araneidae</taxon>
        <taxon>Larinioides</taxon>
    </lineage>
</organism>
<evidence type="ECO:0000313" key="1">
    <source>
        <dbReference type="EMBL" id="CAL1290454.1"/>
    </source>
</evidence>
<sequence>VLFRTWIIISTICITQCQFLRYEETPFGYKYRLEVVSYKNPSALLKMKAFVLLVFIPSFITADILCPKSKTTCPEDKKCCKVDGEYSCCDSDVDLEEPAKVYAGVKYMSLIPFAHLSYPANESKQMMSCGDDKCCPFPKKHCGNHCCGHTERCCGRGCCRLVHKCCGNGCCQQGYNCCGSRCCK</sequence>
<dbReference type="Proteomes" id="UP001497382">
    <property type="component" value="Unassembled WGS sequence"/>
</dbReference>
<evidence type="ECO:0008006" key="3">
    <source>
        <dbReference type="Google" id="ProtNLM"/>
    </source>
</evidence>
<dbReference type="AlphaFoldDB" id="A0AAV2B374"/>
<keyword evidence="2" id="KW-1185">Reference proteome</keyword>
<accession>A0AAV2B374</accession>
<feature type="non-terminal residue" evidence="1">
    <location>
        <position position="1"/>
    </location>
</feature>
<dbReference type="EMBL" id="CAXIEN010000264">
    <property type="protein sequence ID" value="CAL1290454.1"/>
    <property type="molecule type" value="Genomic_DNA"/>
</dbReference>
<name>A0AAV2B374_9ARAC</name>
<evidence type="ECO:0000313" key="2">
    <source>
        <dbReference type="Proteomes" id="UP001497382"/>
    </source>
</evidence>
<reference evidence="1 2" key="1">
    <citation type="submission" date="2024-04" db="EMBL/GenBank/DDBJ databases">
        <authorList>
            <person name="Rising A."/>
            <person name="Reimegard J."/>
            <person name="Sonavane S."/>
            <person name="Akerstrom W."/>
            <person name="Nylinder S."/>
            <person name="Hedman E."/>
            <person name="Kallberg Y."/>
        </authorList>
    </citation>
    <scope>NUCLEOTIDE SEQUENCE [LARGE SCALE GENOMIC DNA]</scope>
</reference>
<gene>
    <name evidence="1" type="ORF">LARSCL_LOCUS16499</name>
</gene>
<comment type="caution">
    <text evidence="1">The sequence shown here is derived from an EMBL/GenBank/DDBJ whole genome shotgun (WGS) entry which is preliminary data.</text>
</comment>